<dbReference type="EMBL" id="JABBNU010000002">
    <property type="protein sequence ID" value="NMM47562.1"/>
    <property type="molecule type" value="Genomic_DNA"/>
</dbReference>
<keyword evidence="10" id="KW-1185">Reference proteome</keyword>
<dbReference type="GO" id="GO:0005886">
    <property type="term" value="C:plasma membrane"/>
    <property type="evidence" value="ECO:0007669"/>
    <property type="project" value="UniProtKB-SubCell"/>
</dbReference>
<feature type="transmembrane region" description="Helical" evidence="8">
    <location>
        <begin position="371"/>
        <end position="391"/>
    </location>
</feature>
<keyword evidence="3 8" id="KW-0813">Transport</keyword>
<organism evidence="9 10">
    <name type="scientific">Marinigracilibium pacificum</name>
    <dbReference type="NCBI Taxonomy" id="2729599"/>
    <lineage>
        <taxon>Bacteria</taxon>
        <taxon>Pseudomonadati</taxon>
        <taxon>Bacteroidota</taxon>
        <taxon>Cytophagia</taxon>
        <taxon>Cytophagales</taxon>
        <taxon>Flammeovirgaceae</taxon>
        <taxon>Marinigracilibium</taxon>
    </lineage>
</organism>
<feature type="transmembrane region" description="Helical" evidence="8">
    <location>
        <begin position="539"/>
        <end position="557"/>
    </location>
</feature>
<reference evidence="9 10" key="1">
    <citation type="submission" date="2020-04" db="EMBL/GenBank/DDBJ databases">
        <title>Flammeovirgaceae bacterium KN852 isolated from deep sea.</title>
        <authorList>
            <person name="Zhang D.-C."/>
        </authorList>
    </citation>
    <scope>NUCLEOTIDE SEQUENCE [LARGE SCALE GENOMIC DNA]</scope>
    <source>
        <strain evidence="9 10">KN852</strain>
    </source>
</reference>
<evidence type="ECO:0000313" key="10">
    <source>
        <dbReference type="Proteomes" id="UP000559010"/>
    </source>
</evidence>
<comment type="subcellular location">
    <subcellularLocation>
        <location evidence="1 8">Cell membrane</location>
        <topology evidence="1 8">Multi-pass membrane protein</topology>
    </subcellularLocation>
</comment>
<evidence type="ECO:0000256" key="6">
    <source>
        <dbReference type="ARBA" id="ARBA00022989"/>
    </source>
</evidence>
<evidence type="ECO:0000256" key="2">
    <source>
        <dbReference type="ARBA" id="ARBA00010100"/>
    </source>
</evidence>
<feature type="transmembrane region" description="Helical" evidence="8">
    <location>
        <begin position="156"/>
        <end position="173"/>
    </location>
</feature>
<dbReference type="GO" id="GO:0015129">
    <property type="term" value="F:lactate transmembrane transporter activity"/>
    <property type="evidence" value="ECO:0007669"/>
    <property type="project" value="UniProtKB-UniRule"/>
</dbReference>
<feature type="transmembrane region" description="Helical" evidence="8">
    <location>
        <begin position="58"/>
        <end position="82"/>
    </location>
</feature>
<dbReference type="RefSeq" id="WP_169678183.1">
    <property type="nucleotide sequence ID" value="NZ_JABBNU010000002.1"/>
</dbReference>
<feature type="transmembrane region" description="Helical" evidence="8">
    <location>
        <begin position="129"/>
        <end position="149"/>
    </location>
</feature>
<dbReference type="InterPro" id="IPR003804">
    <property type="entry name" value="Lactate_perm"/>
</dbReference>
<feature type="transmembrane region" description="Helical" evidence="8">
    <location>
        <begin position="235"/>
        <end position="255"/>
    </location>
</feature>
<dbReference type="GO" id="GO:0015295">
    <property type="term" value="F:solute:proton symporter activity"/>
    <property type="evidence" value="ECO:0007669"/>
    <property type="project" value="TreeGrafter"/>
</dbReference>
<comment type="caution">
    <text evidence="9">The sequence shown here is derived from an EMBL/GenBank/DDBJ whole genome shotgun (WGS) entry which is preliminary data.</text>
</comment>
<feature type="transmembrane region" description="Helical" evidence="8">
    <location>
        <begin position="31"/>
        <end position="52"/>
    </location>
</feature>
<gene>
    <name evidence="9" type="ORF">HH304_04060</name>
</gene>
<keyword evidence="6 8" id="KW-1133">Transmembrane helix</keyword>
<proteinExistence type="inferred from homology"/>
<feature type="transmembrane region" description="Helical" evidence="8">
    <location>
        <begin position="403"/>
        <end position="425"/>
    </location>
</feature>
<feature type="transmembrane region" description="Helical" evidence="8">
    <location>
        <begin position="505"/>
        <end position="527"/>
    </location>
</feature>
<dbReference type="AlphaFoldDB" id="A0A848J310"/>
<dbReference type="PANTHER" id="PTHR30003:SF0">
    <property type="entry name" value="GLYCOLATE PERMEASE GLCA-RELATED"/>
    <property type="match status" value="1"/>
</dbReference>
<accession>A0A848J310</accession>
<dbReference type="Proteomes" id="UP000559010">
    <property type="component" value="Unassembled WGS sequence"/>
</dbReference>
<feature type="transmembrane region" description="Helical" evidence="8">
    <location>
        <begin position="201"/>
        <end position="223"/>
    </location>
</feature>
<evidence type="ECO:0000256" key="5">
    <source>
        <dbReference type="ARBA" id="ARBA00022692"/>
    </source>
</evidence>
<evidence type="ECO:0000256" key="8">
    <source>
        <dbReference type="RuleBase" id="RU365092"/>
    </source>
</evidence>
<evidence type="ECO:0000256" key="1">
    <source>
        <dbReference type="ARBA" id="ARBA00004651"/>
    </source>
</evidence>
<name>A0A848J310_9BACT</name>
<evidence type="ECO:0000256" key="7">
    <source>
        <dbReference type="ARBA" id="ARBA00023136"/>
    </source>
</evidence>
<evidence type="ECO:0000313" key="9">
    <source>
        <dbReference type="EMBL" id="NMM47562.1"/>
    </source>
</evidence>
<feature type="transmembrane region" description="Helical" evidence="8">
    <location>
        <begin position="6"/>
        <end position="24"/>
    </location>
</feature>
<feature type="transmembrane region" description="Helical" evidence="8">
    <location>
        <begin position="103"/>
        <end position="123"/>
    </location>
</feature>
<evidence type="ECO:0000256" key="4">
    <source>
        <dbReference type="ARBA" id="ARBA00022475"/>
    </source>
</evidence>
<feature type="transmembrane region" description="Helical" evidence="8">
    <location>
        <begin position="321"/>
        <end position="340"/>
    </location>
</feature>
<keyword evidence="7 8" id="KW-0472">Membrane</keyword>
<dbReference type="Pfam" id="PF02652">
    <property type="entry name" value="Lactate_perm"/>
    <property type="match status" value="1"/>
</dbReference>
<keyword evidence="5 8" id="KW-0812">Transmembrane</keyword>
<protein>
    <recommendedName>
        <fullName evidence="8">L-lactate permease</fullName>
    </recommendedName>
</protein>
<dbReference type="PANTHER" id="PTHR30003">
    <property type="entry name" value="L-LACTATE PERMEASE"/>
    <property type="match status" value="1"/>
</dbReference>
<comment type="function">
    <text evidence="8">Uptake of L-lactate across the membrane. Can also transport D-lactate and glycolate.</text>
</comment>
<comment type="similarity">
    <text evidence="2 8">Belongs to the lactate permease family.</text>
</comment>
<keyword evidence="4 8" id="KW-1003">Cell membrane</keyword>
<sequence>MTLNEVFILAILPIVLAGLLLVVFRLPAKVVMPFALFATIIIAYTGWGISLIDIAASFLQGLVITADILYIIFGAILLLNVIKYSGGISIIRQSFIEISPDRRVQVVMIAWLFGSFIEGAAGFGAPAAVVAPLLVALGFPAMAAVMLGLMVQSTAVTFGSVGTPMLIGVTQGIQNPLLEEQLAASGITFADYLQLITNHVVVFHAIAGVLMPTFMVVMMTRFFGKNKSWKEGLDIFPFALLGGLVFIIPYVLTGWFLGPEFPSLIGSFIGIFVMIPLARKGILIPKKVWDFPDQNSWPKNWFGKIKVEENLSTGNSGSHRFLKVWSPYILLAALLVISRLPQLPIKEFLTGASINFNDILGTGLSASSSPLYLPGTVFLLVSIFSIFLFKVKINTAMSALKDSGRMLLGAALVLVFTIPMVRIYINSGNNPLEMVSMPIAMAEWMAINVGNAYPLIAPDIGALGAFIAGSNTVSNLMFSLFQFGVAEQLQMSTIIIVSLQAVGAAAGNMIAIHNVVAACATVGLLGSEGLVLRKTIIPTVYYLFVVGLLGLLAIHGFDLVDNF</sequence>
<evidence type="ECO:0000256" key="3">
    <source>
        <dbReference type="ARBA" id="ARBA00022448"/>
    </source>
</evidence>
<feature type="transmembrane region" description="Helical" evidence="8">
    <location>
        <begin position="261"/>
        <end position="278"/>
    </location>
</feature>